<organism evidence="1 2">
    <name type="scientific">Actinomyces viscosus</name>
    <dbReference type="NCBI Taxonomy" id="1656"/>
    <lineage>
        <taxon>Bacteria</taxon>
        <taxon>Bacillati</taxon>
        <taxon>Actinomycetota</taxon>
        <taxon>Actinomycetes</taxon>
        <taxon>Actinomycetales</taxon>
        <taxon>Actinomycetaceae</taxon>
        <taxon>Actinomyces</taxon>
    </lineage>
</organism>
<dbReference type="PROSITE" id="PS50987">
    <property type="entry name" value="HTH_ARSR_2"/>
    <property type="match status" value="1"/>
</dbReference>
<dbReference type="GO" id="GO:0046686">
    <property type="term" value="P:response to cadmium ion"/>
    <property type="evidence" value="ECO:0007669"/>
    <property type="project" value="TreeGrafter"/>
</dbReference>
<name>A0A448PLY1_ACTVI</name>
<dbReference type="PANTHER" id="PTHR39168:SF2">
    <property type="entry name" value="HTH-TYPE TRANSCRIPTIONAL REGULATOR CMTR"/>
    <property type="match status" value="1"/>
</dbReference>
<dbReference type="GO" id="GO:0032791">
    <property type="term" value="F:lead ion binding"/>
    <property type="evidence" value="ECO:0007669"/>
    <property type="project" value="TreeGrafter"/>
</dbReference>
<accession>A0A448PLY1</accession>
<dbReference type="GO" id="GO:0010288">
    <property type="term" value="P:response to lead ion"/>
    <property type="evidence" value="ECO:0007669"/>
    <property type="project" value="TreeGrafter"/>
</dbReference>
<dbReference type="SUPFAM" id="SSF46785">
    <property type="entry name" value="Winged helix' DNA-binding domain"/>
    <property type="match status" value="1"/>
</dbReference>
<dbReference type="Proteomes" id="UP000268658">
    <property type="component" value="Chromosome"/>
</dbReference>
<sequence length="244" mass="25891">MPWLPDRLFPEAVPDIAGTAAALADPSRAAMCAALMNGLAWTVGELGSYAGIARSTASEHIDVLAARGIVTKVRQGRHCYVLLAGAEAARIIEGLGAMATSTLPTARSLNAWTANRQLLAARTCYHHLAGRLGVGLAEQLQEYGYLNASWQLTDRGEALLVAWGLPEPRRAPGEACLDSTERRFHLGGRLGAALTDLLFHQDWISRIGKSRAVALTEAGREALMQAGLGAVLARLDESSPSDNG</sequence>
<dbReference type="KEGG" id="avc:NCTC10951_01740"/>
<dbReference type="GO" id="GO:0003700">
    <property type="term" value="F:DNA-binding transcription factor activity"/>
    <property type="evidence" value="ECO:0007669"/>
    <property type="project" value="InterPro"/>
</dbReference>
<dbReference type="CDD" id="cd00090">
    <property type="entry name" value="HTH_ARSR"/>
    <property type="match status" value="1"/>
</dbReference>
<reference evidence="1 2" key="1">
    <citation type="submission" date="2018-12" db="EMBL/GenBank/DDBJ databases">
        <authorList>
            <consortium name="Pathogen Informatics"/>
        </authorList>
    </citation>
    <scope>NUCLEOTIDE SEQUENCE [LARGE SCALE GENOMIC DNA]</scope>
    <source>
        <strain evidence="1 2">NCTC10951</strain>
    </source>
</reference>
<dbReference type="InterPro" id="IPR011991">
    <property type="entry name" value="ArsR-like_HTH"/>
</dbReference>
<dbReference type="PANTHER" id="PTHR39168">
    <property type="entry name" value="TRANSCRIPTIONAL REGULATOR-RELATED"/>
    <property type="match status" value="1"/>
</dbReference>
<gene>
    <name evidence="1" type="primary">bigR_2</name>
    <name evidence="1" type="ORF">NCTC10951_01740</name>
</gene>
<protein>
    <submittedName>
        <fullName evidence="1">Biofilm growth-associated repressor</fullName>
    </submittedName>
</protein>
<dbReference type="SMART" id="SM00418">
    <property type="entry name" value="HTH_ARSR"/>
    <property type="match status" value="1"/>
</dbReference>
<dbReference type="GO" id="GO:0003677">
    <property type="term" value="F:DNA binding"/>
    <property type="evidence" value="ECO:0007669"/>
    <property type="project" value="TreeGrafter"/>
</dbReference>
<dbReference type="OrthoDB" id="3232131at2"/>
<dbReference type="Gene3D" id="1.10.10.10">
    <property type="entry name" value="Winged helix-like DNA-binding domain superfamily/Winged helix DNA-binding domain"/>
    <property type="match status" value="1"/>
</dbReference>
<dbReference type="AlphaFoldDB" id="A0A448PLY1"/>
<proteinExistence type="predicted"/>
<dbReference type="InterPro" id="IPR052543">
    <property type="entry name" value="HTH_Metal-responsive_Reg"/>
</dbReference>
<dbReference type="GO" id="GO:0097063">
    <property type="term" value="F:cadmium ion sensor activity"/>
    <property type="evidence" value="ECO:0007669"/>
    <property type="project" value="TreeGrafter"/>
</dbReference>
<dbReference type="Pfam" id="PF12840">
    <property type="entry name" value="HTH_20"/>
    <property type="match status" value="1"/>
</dbReference>
<evidence type="ECO:0000313" key="2">
    <source>
        <dbReference type="Proteomes" id="UP000268658"/>
    </source>
</evidence>
<dbReference type="InterPro" id="IPR001845">
    <property type="entry name" value="HTH_ArsR_DNA-bd_dom"/>
</dbReference>
<dbReference type="EMBL" id="LR134477">
    <property type="protein sequence ID" value="VEI16563.1"/>
    <property type="molecule type" value="Genomic_DNA"/>
</dbReference>
<dbReference type="InterPro" id="IPR036388">
    <property type="entry name" value="WH-like_DNA-bd_sf"/>
</dbReference>
<evidence type="ECO:0000313" key="1">
    <source>
        <dbReference type="EMBL" id="VEI16563.1"/>
    </source>
</evidence>
<dbReference type="InterPro" id="IPR036390">
    <property type="entry name" value="WH_DNA-bd_sf"/>
</dbReference>
<dbReference type="RefSeq" id="WP_126414265.1">
    <property type="nucleotide sequence ID" value="NZ_JASPER010000034.1"/>
</dbReference>